<proteinExistence type="predicted"/>
<organism evidence="1">
    <name type="scientific">Ophidiomyces ophidiicola</name>
    <dbReference type="NCBI Taxonomy" id="1387563"/>
    <lineage>
        <taxon>Eukaryota</taxon>
        <taxon>Fungi</taxon>
        <taxon>Dikarya</taxon>
        <taxon>Ascomycota</taxon>
        <taxon>Pezizomycotina</taxon>
        <taxon>Eurotiomycetes</taxon>
        <taxon>Eurotiomycetidae</taxon>
        <taxon>Onygenales</taxon>
        <taxon>Onygenaceae</taxon>
        <taxon>Ophidiomyces</taxon>
    </lineage>
</organism>
<reference evidence="1" key="1">
    <citation type="journal article" date="2022" name="bioRxiv">
        <title>Population genetic analysis of Ophidiomyces ophidiicola, the causative agent of snake fungal disease, indicates recent introductions to the USA.</title>
        <authorList>
            <person name="Ladner J.T."/>
            <person name="Palmer J.M."/>
            <person name="Ettinger C.L."/>
            <person name="Stajich J.E."/>
            <person name="Farrell T.M."/>
            <person name="Glorioso B.M."/>
            <person name="Lawson B."/>
            <person name="Price S.J."/>
            <person name="Stengle A.G."/>
            <person name="Grear D.A."/>
            <person name="Lorch J.M."/>
        </authorList>
    </citation>
    <scope>NUCLEOTIDE SEQUENCE</scope>
    <source>
        <strain evidence="1">NWHC 24266-5</strain>
    </source>
</reference>
<dbReference type="EMBL" id="JALBCA010000056">
    <property type="protein sequence ID" value="KAI2385621.1"/>
    <property type="molecule type" value="Genomic_DNA"/>
</dbReference>
<name>A0ACB8UVM0_9EURO</name>
<evidence type="ECO:0000313" key="1">
    <source>
        <dbReference type="EMBL" id="KAI2385621.1"/>
    </source>
</evidence>
<protein>
    <submittedName>
        <fullName evidence="1">Uncharacterized protein</fullName>
    </submittedName>
</protein>
<accession>A0ACB8UVM0</accession>
<sequence>MSYTELCMLASVPHSGELPLIGSVARNFTDAKDRGALHIIGSTPEAKSLRAMFGEATYQSYVEKQLEILEAEQEKEKPSNRLGSHESGVSRRREKIAAWIANLRRAVKDCYK</sequence>
<gene>
    <name evidence="1" type="ORF">LOY88_004002</name>
</gene>
<comment type="caution">
    <text evidence="1">The sequence shown here is derived from an EMBL/GenBank/DDBJ whole genome shotgun (WGS) entry which is preliminary data.</text>
</comment>